<dbReference type="OrthoDB" id="4062651at2759"/>
<evidence type="ECO:0000256" key="5">
    <source>
        <dbReference type="ARBA" id="ARBA00019973"/>
    </source>
</evidence>
<organism evidence="11 12">
    <name type="scientific">Cordyceps confragosa</name>
    <name type="common">Lecanicillium lecanii</name>
    <dbReference type="NCBI Taxonomy" id="2714763"/>
    <lineage>
        <taxon>Eukaryota</taxon>
        <taxon>Fungi</taxon>
        <taxon>Dikarya</taxon>
        <taxon>Ascomycota</taxon>
        <taxon>Pezizomycotina</taxon>
        <taxon>Sordariomycetes</taxon>
        <taxon>Hypocreomycetidae</taxon>
        <taxon>Hypocreales</taxon>
        <taxon>Cordycipitaceae</taxon>
        <taxon>Akanthomyces</taxon>
    </lineage>
</organism>
<name>A0A179I0D8_CORDF</name>
<evidence type="ECO:0000256" key="1">
    <source>
        <dbReference type="ARBA" id="ARBA00003747"/>
    </source>
</evidence>
<dbReference type="SUPFAM" id="SSF56112">
    <property type="entry name" value="Protein kinase-like (PK-like)"/>
    <property type="match status" value="1"/>
</dbReference>
<evidence type="ECO:0000256" key="6">
    <source>
        <dbReference type="ARBA" id="ARBA00030980"/>
    </source>
</evidence>
<dbReference type="OMA" id="KGIFLEY"/>
<dbReference type="AlphaFoldDB" id="A0A179I0D8"/>
<evidence type="ECO:0000256" key="2">
    <source>
        <dbReference type="ARBA" id="ARBA00011534"/>
    </source>
</evidence>
<dbReference type="InterPro" id="IPR008266">
    <property type="entry name" value="Tyr_kinase_AS"/>
</dbReference>
<dbReference type="PROSITE" id="PS00109">
    <property type="entry name" value="PROTEIN_KINASE_TYR"/>
    <property type="match status" value="1"/>
</dbReference>
<dbReference type="InterPro" id="IPR011009">
    <property type="entry name" value="Kinase-like_dom_sf"/>
</dbReference>
<evidence type="ECO:0000256" key="7">
    <source>
        <dbReference type="ARBA" id="ARBA00033194"/>
    </source>
</evidence>
<gene>
    <name evidence="11" type="ORF">LLEC1_03635</name>
</gene>
<evidence type="ECO:0000313" key="12">
    <source>
        <dbReference type="Proteomes" id="UP000243081"/>
    </source>
</evidence>
<dbReference type="EMBL" id="LUKN01004750">
    <property type="protein sequence ID" value="OAQ95622.1"/>
    <property type="molecule type" value="Genomic_DNA"/>
</dbReference>
<sequence>MTAPLSRMFKFRFLSRGATGYVFQVDDEIALKYARDEQADEFKHENDIYNILEEHEPSPCIIQSRLRLPSVNFLPFMHGGSLEARLRDNQIRDDKGKLIGIKRNEPIHKIGLWTMELATAAAWFESLGLVHGDLRPANLLLDCNDHLKLADFDCADTTGAPPWARLLGDEAGSEKGTWGHNGARTEQFAVGSIIYTMTRGFQPYEEEDLGRGAVQRLQNMDLPELEDDHLDAITHRCWTQGYGTMNALAEETKTLEGADSRQSTVLSAHHIKQTRERCRRLLDDLFDTTTG</sequence>
<dbReference type="InterPro" id="IPR051681">
    <property type="entry name" value="Ser/Thr_Kinases-Pseudokinases"/>
</dbReference>
<dbReference type="PANTHER" id="PTHR44329">
    <property type="entry name" value="SERINE/THREONINE-PROTEIN KINASE TNNI3K-RELATED"/>
    <property type="match status" value="1"/>
</dbReference>
<accession>A0A179I0D8</accession>
<evidence type="ECO:0000256" key="4">
    <source>
        <dbReference type="ARBA" id="ARBA00013948"/>
    </source>
</evidence>
<evidence type="ECO:0000256" key="9">
    <source>
        <dbReference type="ARBA" id="ARBA00048679"/>
    </source>
</evidence>
<dbReference type="Proteomes" id="UP000243081">
    <property type="component" value="Unassembled WGS sequence"/>
</dbReference>
<comment type="caution">
    <text evidence="11">The sequence shown here is derived from an EMBL/GenBank/DDBJ whole genome shotgun (WGS) entry which is preliminary data.</text>
</comment>
<evidence type="ECO:0000313" key="11">
    <source>
        <dbReference type="EMBL" id="OAQ95622.1"/>
    </source>
</evidence>
<dbReference type="EC" id="2.7.11.1" evidence="3"/>
<comment type="subunit">
    <text evidence="2">Component of the EKC/KEOPS complex composed of at least BUD32, CGI121, GON7, KAE1 and PCC1; the whole complex dimerizes.</text>
</comment>
<dbReference type="GO" id="GO:0005524">
    <property type="term" value="F:ATP binding"/>
    <property type="evidence" value="ECO:0007669"/>
    <property type="project" value="InterPro"/>
</dbReference>
<dbReference type="InterPro" id="IPR000719">
    <property type="entry name" value="Prot_kinase_dom"/>
</dbReference>
<dbReference type="Gene3D" id="1.10.510.10">
    <property type="entry name" value="Transferase(Phosphotransferase) domain 1"/>
    <property type="match status" value="1"/>
</dbReference>
<dbReference type="GO" id="GO:0004674">
    <property type="term" value="F:protein serine/threonine kinase activity"/>
    <property type="evidence" value="ECO:0007669"/>
    <property type="project" value="UniProtKB-EC"/>
</dbReference>
<comment type="function">
    <text evidence="1">Component of the EKC/KEOPS complex that is required for the formation of a threonylcarbamoyl group on adenosine at position 37 (t(6)A37) in tRNAs that read codons beginning with adenine. The complex is probably involved in the transfer of the threonylcarbamoyl moiety of threonylcarbamoyl-AMP (TC-AMP) to the N6 group of A37. BUD32 has ATPase activity in the context of the EKC/KEOPS complex and likely plays a supporting role to the catalytic subunit KAE1. The EKC/KEOPS complex also promotes both telomere uncapping and telomere elongation. The complex is required for efficient recruitment of transcriptional coactivators.</text>
</comment>
<proteinExistence type="predicted"/>
<reference evidence="11 12" key="1">
    <citation type="submission" date="2016-03" db="EMBL/GenBank/DDBJ databases">
        <title>Fine-scale spatial genetic structure of a fungal parasite of coffee scale insects.</title>
        <authorList>
            <person name="Jackson D."/>
            <person name="Zemenick K.A."/>
            <person name="Malloure B."/>
            <person name="Quandt C.A."/>
            <person name="James T.Y."/>
        </authorList>
    </citation>
    <scope>NUCLEOTIDE SEQUENCE [LARGE SCALE GENOMIC DNA]</scope>
    <source>
        <strain evidence="11 12">UM487</strain>
    </source>
</reference>
<keyword evidence="12" id="KW-1185">Reference proteome</keyword>
<protein>
    <recommendedName>
        <fullName evidence="5">EKC/KEOPS complex subunit BUD32</fullName>
        <ecNumber evidence="3">2.7.11.1</ecNumber>
    </recommendedName>
    <alternativeName>
        <fullName evidence="6 7">Atypical Serine/threonine protein kinase BUD32</fullName>
    </alternativeName>
    <alternativeName>
        <fullName evidence="4">EKC/KEOPS complex subunit bud32</fullName>
    </alternativeName>
</protein>
<evidence type="ECO:0000259" key="10">
    <source>
        <dbReference type="PROSITE" id="PS50011"/>
    </source>
</evidence>
<feature type="domain" description="Protein kinase" evidence="10">
    <location>
        <begin position="8"/>
        <end position="291"/>
    </location>
</feature>
<dbReference type="SMART" id="SM00220">
    <property type="entry name" value="S_TKc"/>
    <property type="match status" value="1"/>
</dbReference>
<dbReference type="Pfam" id="PF00069">
    <property type="entry name" value="Pkinase"/>
    <property type="match status" value="1"/>
</dbReference>
<comment type="catalytic activity">
    <reaction evidence="9">
        <text>L-seryl-[protein] + ATP = O-phospho-L-seryl-[protein] + ADP + H(+)</text>
        <dbReference type="Rhea" id="RHEA:17989"/>
        <dbReference type="Rhea" id="RHEA-COMP:9863"/>
        <dbReference type="Rhea" id="RHEA-COMP:11604"/>
        <dbReference type="ChEBI" id="CHEBI:15378"/>
        <dbReference type="ChEBI" id="CHEBI:29999"/>
        <dbReference type="ChEBI" id="CHEBI:30616"/>
        <dbReference type="ChEBI" id="CHEBI:83421"/>
        <dbReference type="ChEBI" id="CHEBI:456216"/>
        <dbReference type="EC" id="2.7.11.1"/>
    </reaction>
</comment>
<dbReference type="PROSITE" id="PS50011">
    <property type="entry name" value="PROTEIN_KINASE_DOM"/>
    <property type="match status" value="1"/>
</dbReference>
<evidence type="ECO:0000256" key="8">
    <source>
        <dbReference type="ARBA" id="ARBA00047899"/>
    </source>
</evidence>
<comment type="catalytic activity">
    <reaction evidence="8">
        <text>L-threonyl-[protein] + ATP = O-phospho-L-threonyl-[protein] + ADP + H(+)</text>
        <dbReference type="Rhea" id="RHEA:46608"/>
        <dbReference type="Rhea" id="RHEA-COMP:11060"/>
        <dbReference type="Rhea" id="RHEA-COMP:11605"/>
        <dbReference type="ChEBI" id="CHEBI:15378"/>
        <dbReference type="ChEBI" id="CHEBI:30013"/>
        <dbReference type="ChEBI" id="CHEBI:30616"/>
        <dbReference type="ChEBI" id="CHEBI:61977"/>
        <dbReference type="ChEBI" id="CHEBI:456216"/>
        <dbReference type="EC" id="2.7.11.1"/>
    </reaction>
</comment>
<evidence type="ECO:0000256" key="3">
    <source>
        <dbReference type="ARBA" id="ARBA00012513"/>
    </source>
</evidence>